<dbReference type="AlphaFoldDB" id="A0A212L7K9"/>
<sequence length="59" mass="6511">MRSQAKRSPTLCIAKYSGLDFWLSQRPEADALTIFHVAKSGAVPPFFSPGTRRGAARFL</sequence>
<evidence type="ECO:0000313" key="1">
    <source>
        <dbReference type="EMBL" id="SCM73510.1"/>
    </source>
</evidence>
<name>A0A212L7K9_9BACT</name>
<reference evidence="1" key="1">
    <citation type="submission" date="2016-08" db="EMBL/GenBank/DDBJ databases">
        <authorList>
            <person name="Seilhamer J.J."/>
        </authorList>
    </citation>
    <scope>NUCLEOTIDE SEQUENCE</scope>
    <source>
        <strain evidence="1">86-1</strain>
    </source>
</reference>
<proteinExistence type="predicted"/>
<dbReference type="EMBL" id="FMJC01000002">
    <property type="protein sequence ID" value="SCM73510.1"/>
    <property type="molecule type" value="Genomic_DNA"/>
</dbReference>
<gene>
    <name evidence="1" type="ORF">KL86DES1_21342</name>
</gene>
<accession>A0A212L7K9</accession>
<organism evidence="1">
    <name type="scientific">uncultured Desulfovibrio sp</name>
    <dbReference type="NCBI Taxonomy" id="167968"/>
    <lineage>
        <taxon>Bacteria</taxon>
        <taxon>Pseudomonadati</taxon>
        <taxon>Thermodesulfobacteriota</taxon>
        <taxon>Desulfovibrionia</taxon>
        <taxon>Desulfovibrionales</taxon>
        <taxon>Desulfovibrionaceae</taxon>
        <taxon>Desulfovibrio</taxon>
        <taxon>environmental samples</taxon>
    </lineage>
</organism>
<protein>
    <submittedName>
        <fullName evidence="1">Uncharacterized protein</fullName>
    </submittedName>
</protein>